<proteinExistence type="predicted"/>
<reference evidence="2 3" key="1">
    <citation type="journal article" date="2021" name="Commun. Biol.">
        <title>The genome of Shorea leprosula (Dipterocarpaceae) highlights the ecological relevance of drought in aseasonal tropical rainforests.</title>
        <authorList>
            <person name="Ng K.K.S."/>
            <person name="Kobayashi M.J."/>
            <person name="Fawcett J.A."/>
            <person name="Hatakeyama M."/>
            <person name="Paape T."/>
            <person name="Ng C.H."/>
            <person name="Ang C.C."/>
            <person name="Tnah L.H."/>
            <person name="Lee C.T."/>
            <person name="Nishiyama T."/>
            <person name="Sese J."/>
            <person name="O'Brien M.J."/>
            <person name="Copetti D."/>
            <person name="Mohd Noor M.I."/>
            <person name="Ong R.C."/>
            <person name="Putra M."/>
            <person name="Sireger I.Z."/>
            <person name="Indrioko S."/>
            <person name="Kosugi Y."/>
            <person name="Izuno A."/>
            <person name="Isagi Y."/>
            <person name="Lee S.L."/>
            <person name="Shimizu K.K."/>
        </authorList>
    </citation>
    <scope>NUCLEOTIDE SEQUENCE [LARGE SCALE GENOMIC DNA]</scope>
    <source>
        <strain evidence="2">214</strain>
    </source>
</reference>
<accession>A0AAV5HNT7</accession>
<name>A0AAV5HNT7_9ROSI</name>
<evidence type="ECO:0000256" key="1">
    <source>
        <dbReference type="SAM" id="MobiDB-lite"/>
    </source>
</evidence>
<feature type="compositionally biased region" description="Basic and acidic residues" evidence="1">
    <location>
        <begin position="1"/>
        <end position="16"/>
    </location>
</feature>
<dbReference type="AlphaFoldDB" id="A0AAV5HNT7"/>
<dbReference type="EMBL" id="BPVZ01000001">
    <property type="protein sequence ID" value="GKU86814.1"/>
    <property type="molecule type" value="Genomic_DNA"/>
</dbReference>
<comment type="caution">
    <text evidence="2">The sequence shown here is derived from an EMBL/GenBank/DDBJ whole genome shotgun (WGS) entry which is preliminary data.</text>
</comment>
<evidence type="ECO:0000313" key="3">
    <source>
        <dbReference type="Proteomes" id="UP001054252"/>
    </source>
</evidence>
<keyword evidence="3" id="KW-1185">Reference proteome</keyword>
<sequence>MVERDPARRPSAKEIVENPIFDEIQRKMSSSRPDSQGKQGCW</sequence>
<protein>
    <submittedName>
        <fullName evidence="2">Uncharacterized protein</fullName>
    </submittedName>
</protein>
<dbReference type="Proteomes" id="UP001054252">
    <property type="component" value="Unassembled WGS sequence"/>
</dbReference>
<organism evidence="2 3">
    <name type="scientific">Rubroshorea leprosula</name>
    <dbReference type="NCBI Taxonomy" id="152421"/>
    <lineage>
        <taxon>Eukaryota</taxon>
        <taxon>Viridiplantae</taxon>
        <taxon>Streptophyta</taxon>
        <taxon>Embryophyta</taxon>
        <taxon>Tracheophyta</taxon>
        <taxon>Spermatophyta</taxon>
        <taxon>Magnoliopsida</taxon>
        <taxon>eudicotyledons</taxon>
        <taxon>Gunneridae</taxon>
        <taxon>Pentapetalae</taxon>
        <taxon>rosids</taxon>
        <taxon>malvids</taxon>
        <taxon>Malvales</taxon>
        <taxon>Dipterocarpaceae</taxon>
        <taxon>Rubroshorea</taxon>
    </lineage>
</organism>
<feature type="compositionally biased region" description="Polar residues" evidence="1">
    <location>
        <begin position="27"/>
        <end position="42"/>
    </location>
</feature>
<evidence type="ECO:0000313" key="2">
    <source>
        <dbReference type="EMBL" id="GKU86814.1"/>
    </source>
</evidence>
<feature type="region of interest" description="Disordered" evidence="1">
    <location>
        <begin position="1"/>
        <end position="42"/>
    </location>
</feature>
<gene>
    <name evidence="2" type="ORF">SLEP1_g1289</name>
</gene>